<dbReference type="AlphaFoldDB" id="A0A6A0AH34"/>
<protein>
    <recommendedName>
        <fullName evidence="3">Protein kinase domain-containing protein</fullName>
    </recommendedName>
</protein>
<reference evidence="1 2" key="1">
    <citation type="submission" date="2020-02" db="EMBL/GenBank/DDBJ databases">
        <title>Draft genome sequence of Haematococcus lacustris strain NIES-144.</title>
        <authorList>
            <person name="Morimoto D."/>
            <person name="Nakagawa S."/>
            <person name="Yoshida T."/>
            <person name="Sawayama S."/>
        </authorList>
    </citation>
    <scope>NUCLEOTIDE SEQUENCE [LARGE SCALE GENOMIC DNA]</scope>
    <source>
        <strain evidence="1 2">NIES-144</strain>
    </source>
</reference>
<comment type="caution">
    <text evidence="1">The sequence shown here is derived from an EMBL/GenBank/DDBJ whole genome shotgun (WGS) entry which is preliminary data.</text>
</comment>
<organism evidence="1 2">
    <name type="scientific">Haematococcus lacustris</name>
    <name type="common">Green alga</name>
    <name type="synonym">Haematococcus pluvialis</name>
    <dbReference type="NCBI Taxonomy" id="44745"/>
    <lineage>
        <taxon>Eukaryota</taxon>
        <taxon>Viridiplantae</taxon>
        <taxon>Chlorophyta</taxon>
        <taxon>core chlorophytes</taxon>
        <taxon>Chlorophyceae</taxon>
        <taxon>CS clade</taxon>
        <taxon>Chlamydomonadales</taxon>
        <taxon>Haematococcaceae</taxon>
        <taxon>Haematococcus</taxon>
    </lineage>
</organism>
<evidence type="ECO:0000313" key="1">
    <source>
        <dbReference type="EMBL" id="GFH31905.1"/>
    </source>
</evidence>
<accession>A0A6A0AH34</accession>
<gene>
    <name evidence="1" type="ORF">HaLaN_31033</name>
</gene>
<sequence length="64" mass="6915">MLGPTATGIEHTVHAATDELRLYYEEQSEDSAKGRQTGAHQAPEVLLFGHLSKAADVYAFGITL</sequence>
<evidence type="ECO:0008006" key="3">
    <source>
        <dbReference type="Google" id="ProtNLM"/>
    </source>
</evidence>
<keyword evidence="2" id="KW-1185">Reference proteome</keyword>
<evidence type="ECO:0000313" key="2">
    <source>
        <dbReference type="Proteomes" id="UP000485058"/>
    </source>
</evidence>
<dbReference type="Proteomes" id="UP000485058">
    <property type="component" value="Unassembled WGS sequence"/>
</dbReference>
<proteinExistence type="predicted"/>
<dbReference type="Gene3D" id="1.10.510.10">
    <property type="entry name" value="Transferase(Phosphotransferase) domain 1"/>
    <property type="match status" value="1"/>
</dbReference>
<dbReference type="InterPro" id="IPR011009">
    <property type="entry name" value="Kinase-like_dom_sf"/>
</dbReference>
<name>A0A6A0AH34_HAELA</name>
<dbReference type="SUPFAM" id="SSF56112">
    <property type="entry name" value="Protein kinase-like (PK-like)"/>
    <property type="match status" value="1"/>
</dbReference>
<dbReference type="EMBL" id="BLLF01006055">
    <property type="protein sequence ID" value="GFH31905.1"/>
    <property type="molecule type" value="Genomic_DNA"/>
</dbReference>